<feature type="coiled-coil region" evidence="1">
    <location>
        <begin position="27"/>
        <end position="61"/>
    </location>
</feature>
<dbReference type="AlphaFoldDB" id="T1K527"/>
<reference evidence="2" key="2">
    <citation type="submission" date="2015-06" db="UniProtKB">
        <authorList>
            <consortium name="EnsemblMetazoa"/>
        </authorList>
    </citation>
    <scope>IDENTIFICATION</scope>
</reference>
<accession>T1K527</accession>
<evidence type="ECO:0000313" key="2">
    <source>
        <dbReference type="EnsemblMetazoa" id="tetur05g04780.1"/>
    </source>
</evidence>
<proteinExistence type="predicted"/>
<sequence>MIVYFFCTQKENCANHVKAENRLVKSFRLTQKQLADVKDELAQAREETLRIRKELELAKSAKMAIHGYWMLLKDRLGATYCTMLTSHSALNKLKATRGSCDALKRL</sequence>
<keyword evidence="1" id="KW-0175">Coiled coil</keyword>
<organism evidence="2 3">
    <name type="scientific">Tetranychus urticae</name>
    <name type="common">Two-spotted spider mite</name>
    <dbReference type="NCBI Taxonomy" id="32264"/>
    <lineage>
        <taxon>Eukaryota</taxon>
        <taxon>Metazoa</taxon>
        <taxon>Ecdysozoa</taxon>
        <taxon>Arthropoda</taxon>
        <taxon>Chelicerata</taxon>
        <taxon>Arachnida</taxon>
        <taxon>Acari</taxon>
        <taxon>Acariformes</taxon>
        <taxon>Trombidiformes</taxon>
        <taxon>Prostigmata</taxon>
        <taxon>Eleutherengona</taxon>
        <taxon>Raphignathae</taxon>
        <taxon>Tetranychoidea</taxon>
        <taxon>Tetranychidae</taxon>
        <taxon>Tetranychus</taxon>
    </lineage>
</organism>
<protein>
    <submittedName>
        <fullName evidence="2">Uncharacterized protein</fullName>
    </submittedName>
</protein>
<evidence type="ECO:0000256" key="1">
    <source>
        <dbReference type="SAM" id="Coils"/>
    </source>
</evidence>
<dbReference type="Gene3D" id="6.10.250.3110">
    <property type="match status" value="1"/>
</dbReference>
<dbReference type="EnsemblMetazoa" id="tetur05g04780.1">
    <property type="protein sequence ID" value="tetur05g04780.1"/>
    <property type="gene ID" value="tetur05g04780"/>
</dbReference>
<dbReference type="EMBL" id="CAEY01001585">
    <property type="status" value="NOT_ANNOTATED_CDS"/>
    <property type="molecule type" value="Genomic_DNA"/>
</dbReference>
<dbReference type="HOGENOM" id="CLU_2226523_0_0_1"/>
<evidence type="ECO:0000313" key="3">
    <source>
        <dbReference type="Proteomes" id="UP000015104"/>
    </source>
</evidence>
<keyword evidence="3" id="KW-1185">Reference proteome</keyword>
<dbReference type="Proteomes" id="UP000015104">
    <property type="component" value="Unassembled WGS sequence"/>
</dbReference>
<reference evidence="3" key="1">
    <citation type="submission" date="2011-08" db="EMBL/GenBank/DDBJ databases">
        <authorList>
            <person name="Rombauts S."/>
        </authorList>
    </citation>
    <scope>NUCLEOTIDE SEQUENCE</scope>
    <source>
        <strain evidence="3">London</strain>
    </source>
</reference>
<name>T1K527_TETUR</name>